<reference evidence="1" key="1">
    <citation type="submission" date="2021-02" db="EMBL/GenBank/DDBJ databases">
        <authorList>
            <person name="Nowell W R."/>
        </authorList>
    </citation>
    <scope>NUCLEOTIDE SEQUENCE</scope>
</reference>
<organism evidence="1 2">
    <name type="scientific">Rotaria magnacalcarata</name>
    <dbReference type="NCBI Taxonomy" id="392030"/>
    <lineage>
        <taxon>Eukaryota</taxon>
        <taxon>Metazoa</taxon>
        <taxon>Spiralia</taxon>
        <taxon>Gnathifera</taxon>
        <taxon>Rotifera</taxon>
        <taxon>Eurotatoria</taxon>
        <taxon>Bdelloidea</taxon>
        <taxon>Philodinida</taxon>
        <taxon>Philodinidae</taxon>
        <taxon>Rotaria</taxon>
    </lineage>
</organism>
<name>A0A815VGN5_9BILA</name>
<gene>
    <name evidence="1" type="ORF">KQP761_LOCUS16145</name>
</gene>
<evidence type="ECO:0000313" key="1">
    <source>
        <dbReference type="EMBL" id="CAF1528721.1"/>
    </source>
</evidence>
<dbReference type="Proteomes" id="UP000663834">
    <property type="component" value="Unassembled WGS sequence"/>
</dbReference>
<sequence>MYLGCGFMNNFGDPDFSSCSYYSPNHTVICSVFYSQLQDSFQQVVMIEGDYEVLMDVMIETAALSSNISSGIYLYQTSTSVAILMPASSGLYYWGLCLCITNNCNADFTTCTQGMNIPSYLLGYNGSAPSTSSVSTGSSSPGTTVSSGSAIVATTRIESTSSSSTSIITSLLSSTATRMTTSITVFSAGTGTTNSSSNTTVYRSLGITCNGSFSTAALLIIIFSISSL</sequence>
<protein>
    <submittedName>
        <fullName evidence="1">Uncharacterized protein</fullName>
    </submittedName>
</protein>
<accession>A0A815VGN5</accession>
<evidence type="ECO:0000313" key="2">
    <source>
        <dbReference type="Proteomes" id="UP000663834"/>
    </source>
</evidence>
<dbReference type="AlphaFoldDB" id="A0A815VGN5"/>
<dbReference type="EMBL" id="CAJNOW010008078">
    <property type="protein sequence ID" value="CAF1528721.1"/>
    <property type="molecule type" value="Genomic_DNA"/>
</dbReference>
<proteinExistence type="predicted"/>
<comment type="caution">
    <text evidence="1">The sequence shown here is derived from an EMBL/GenBank/DDBJ whole genome shotgun (WGS) entry which is preliminary data.</text>
</comment>